<comment type="caution">
    <text evidence="2">The sequence shown here is derived from an EMBL/GenBank/DDBJ whole genome shotgun (WGS) entry which is preliminary data.</text>
</comment>
<evidence type="ECO:0000256" key="1">
    <source>
        <dbReference type="SAM" id="SignalP"/>
    </source>
</evidence>
<dbReference type="AlphaFoldDB" id="A0A9W8NJQ6"/>
<evidence type="ECO:0000313" key="3">
    <source>
        <dbReference type="Proteomes" id="UP001148614"/>
    </source>
</evidence>
<keyword evidence="3" id="KW-1185">Reference proteome</keyword>
<proteinExistence type="predicted"/>
<evidence type="ECO:0000313" key="2">
    <source>
        <dbReference type="EMBL" id="KAJ3578099.1"/>
    </source>
</evidence>
<feature type="signal peptide" evidence="1">
    <location>
        <begin position="1"/>
        <end position="20"/>
    </location>
</feature>
<feature type="chain" id="PRO_5040847171" description="AA1-like domain-containing protein" evidence="1">
    <location>
        <begin position="21"/>
        <end position="135"/>
    </location>
</feature>
<dbReference type="VEuPathDB" id="FungiDB:F4678DRAFT_449186"/>
<reference evidence="2" key="1">
    <citation type="submission" date="2022-07" db="EMBL/GenBank/DDBJ databases">
        <title>Genome Sequence of Xylaria arbuscula.</title>
        <authorList>
            <person name="Buettner E."/>
        </authorList>
    </citation>
    <scope>NUCLEOTIDE SEQUENCE</scope>
    <source>
        <strain evidence="2">VT107</strain>
    </source>
</reference>
<name>A0A9W8NJQ6_9PEZI</name>
<dbReference type="Proteomes" id="UP001148614">
    <property type="component" value="Unassembled WGS sequence"/>
</dbReference>
<gene>
    <name evidence="2" type="ORF">NPX13_g2465</name>
</gene>
<accession>A0A9W8NJQ6</accession>
<sequence>MHFSTLIATSALTLATSASAQLGPGQNVTIGQVQLYGDSGCTNETNKITQTALFGGIGLCYYLHFYPAPLDTVAIKIDYTDDGKYYNCAFFAFTDGGCRENATIINNSDSGVCKSISDVSDDASALWQTGALICA</sequence>
<protein>
    <recommendedName>
        <fullName evidence="4">AA1-like domain-containing protein</fullName>
    </recommendedName>
</protein>
<organism evidence="2 3">
    <name type="scientific">Xylaria arbuscula</name>
    <dbReference type="NCBI Taxonomy" id="114810"/>
    <lineage>
        <taxon>Eukaryota</taxon>
        <taxon>Fungi</taxon>
        <taxon>Dikarya</taxon>
        <taxon>Ascomycota</taxon>
        <taxon>Pezizomycotina</taxon>
        <taxon>Sordariomycetes</taxon>
        <taxon>Xylariomycetidae</taxon>
        <taxon>Xylariales</taxon>
        <taxon>Xylariaceae</taxon>
        <taxon>Xylaria</taxon>
    </lineage>
</organism>
<dbReference type="EMBL" id="JANPWZ010000260">
    <property type="protein sequence ID" value="KAJ3578099.1"/>
    <property type="molecule type" value="Genomic_DNA"/>
</dbReference>
<keyword evidence="1" id="KW-0732">Signal</keyword>
<evidence type="ECO:0008006" key="4">
    <source>
        <dbReference type="Google" id="ProtNLM"/>
    </source>
</evidence>